<evidence type="ECO:0000313" key="1">
    <source>
        <dbReference type="EMBL" id="MBU2788733.1"/>
    </source>
</evidence>
<dbReference type="AlphaFoldDB" id="A0AAE3CKD0"/>
<evidence type="ECO:0008006" key="3">
    <source>
        <dbReference type="Google" id="ProtNLM"/>
    </source>
</evidence>
<dbReference type="EMBL" id="JAAXYO010000156">
    <property type="protein sequence ID" value="MBU2788733.1"/>
    <property type="molecule type" value="Genomic_DNA"/>
</dbReference>
<dbReference type="Proteomes" id="UP001197378">
    <property type="component" value="Unassembled WGS sequence"/>
</dbReference>
<accession>A0AAE3CKD0</accession>
<keyword evidence="2" id="KW-1185">Reference proteome</keyword>
<gene>
    <name evidence="1" type="ORF">HFQ13_11075</name>
</gene>
<protein>
    <recommendedName>
        <fullName evidence="3">DNA-binding protein</fullName>
    </recommendedName>
</protein>
<comment type="caution">
    <text evidence="1">The sequence shown here is derived from an EMBL/GenBank/DDBJ whole genome shotgun (WGS) entry which is preliminary data.</text>
</comment>
<dbReference type="RefSeq" id="WP_215885745.1">
    <property type="nucleotide sequence ID" value="NZ_JAAXYO010000156.1"/>
</dbReference>
<organism evidence="1 2">
    <name type="scientific">Igneacidithiobacillus copahuensis</name>
    <dbReference type="NCBI Taxonomy" id="2724909"/>
    <lineage>
        <taxon>Bacteria</taxon>
        <taxon>Pseudomonadati</taxon>
        <taxon>Pseudomonadota</taxon>
        <taxon>Acidithiobacillia</taxon>
        <taxon>Acidithiobacillales</taxon>
        <taxon>Acidithiobacillaceae</taxon>
        <taxon>Igneacidithiobacillus</taxon>
    </lineage>
</organism>
<sequence length="132" mass="15305">MAKVTITEAARLAGISRITMYRKYIRTGVISVERDRDGNPQIDISELVRVFGEIHQDTQSNSSDTQKEQYDTVLNDPVCRAELAACKALLASKEDELRRSLEREAWLQARIEASEQRLLTGPDTKRRWWWPW</sequence>
<reference evidence="1" key="1">
    <citation type="journal article" date="2021" name="ISME J.">
        <title>Genomic evolution of the class Acidithiobacillia: deep-branching Proteobacteria living in extreme acidic conditions.</title>
        <authorList>
            <person name="Moya-Beltran A."/>
            <person name="Beard S."/>
            <person name="Rojas-Villalobos C."/>
            <person name="Issotta F."/>
            <person name="Gallardo Y."/>
            <person name="Ulloa R."/>
            <person name="Giaveno A."/>
            <person name="Degli Esposti M."/>
            <person name="Johnson D.B."/>
            <person name="Quatrini R."/>
        </authorList>
    </citation>
    <scope>NUCLEOTIDE SEQUENCE</scope>
    <source>
        <strain evidence="1">VAN18-1</strain>
    </source>
</reference>
<name>A0AAE3CKD0_9PROT</name>
<evidence type="ECO:0000313" key="2">
    <source>
        <dbReference type="Proteomes" id="UP001197378"/>
    </source>
</evidence>
<proteinExistence type="predicted"/>